<proteinExistence type="predicted"/>
<dbReference type="Proteomes" id="UP000827892">
    <property type="component" value="Chromosome X"/>
</dbReference>
<accession>A0AAE8ZU23</accession>
<organism evidence="1 2">
    <name type="scientific">Caenorhabditis briggsae</name>
    <dbReference type="NCBI Taxonomy" id="6238"/>
    <lineage>
        <taxon>Eukaryota</taxon>
        <taxon>Metazoa</taxon>
        <taxon>Ecdysozoa</taxon>
        <taxon>Nematoda</taxon>
        <taxon>Chromadorea</taxon>
        <taxon>Rhabditida</taxon>
        <taxon>Rhabditina</taxon>
        <taxon>Rhabditomorpha</taxon>
        <taxon>Rhabditoidea</taxon>
        <taxon>Rhabditidae</taxon>
        <taxon>Peloderinae</taxon>
        <taxon>Caenorhabditis</taxon>
    </lineage>
</organism>
<sequence>MQPSRELEELIARLGNRNDPGFPCVGRQLMQNGQQGDIVTLGNGYVVGEECREVFYREESGLATKLTLFQLEKLISHYRSINWSLGCSSDNHDSNWETLESKTPREKAIIMACFPYRIEKDTASGKMEFEMLLNAIPKRVVGWWLPIENCDDVTDSNAINHQD</sequence>
<dbReference type="EMBL" id="CP090896">
    <property type="protein sequence ID" value="ULT84768.1"/>
    <property type="molecule type" value="Genomic_DNA"/>
</dbReference>
<protein>
    <submittedName>
        <fullName evidence="1">Uncharacterized protein</fullName>
    </submittedName>
</protein>
<name>A0AAE8ZU23_CAEBR</name>
<evidence type="ECO:0000313" key="2">
    <source>
        <dbReference type="Proteomes" id="UP000827892"/>
    </source>
</evidence>
<dbReference type="AlphaFoldDB" id="A0AAE8ZU23"/>
<evidence type="ECO:0000313" key="1">
    <source>
        <dbReference type="EMBL" id="ULT84768.1"/>
    </source>
</evidence>
<reference evidence="1 2" key="1">
    <citation type="submission" date="2022-05" db="EMBL/GenBank/DDBJ databases">
        <title>Chromosome-level reference genomes for two strains of Caenorhabditis briggsae: an improved platform for comparative genomics.</title>
        <authorList>
            <person name="Stevens L."/>
            <person name="Andersen E.C."/>
        </authorList>
    </citation>
    <scope>NUCLEOTIDE SEQUENCE [LARGE SCALE GENOMIC DNA]</scope>
    <source>
        <strain evidence="1">QX1410_ONT</strain>
        <tissue evidence="1">Whole-organism</tissue>
    </source>
</reference>
<gene>
    <name evidence="1" type="ORF">L3Y34_013446</name>
</gene>